<dbReference type="EMBL" id="KQ459602">
    <property type="protein sequence ID" value="KPI93376.1"/>
    <property type="molecule type" value="Genomic_DNA"/>
</dbReference>
<dbReference type="AlphaFoldDB" id="A0A194PIX9"/>
<evidence type="ECO:0000256" key="1">
    <source>
        <dbReference type="SAM" id="Phobius"/>
    </source>
</evidence>
<gene>
    <name evidence="2" type="ORF">RR46_10636</name>
</gene>
<keyword evidence="1" id="KW-1133">Transmembrane helix</keyword>
<accession>A0A194PIX9</accession>
<keyword evidence="3" id="KW-1185">Reference proteome</keyword>
<name>A0A194PIX9_PAPXU</name>
<organism evidence="2 3">
    <name type="scientific">Papilio xuthus</name>
    <name type="common">Asian swallowtail butterfly</name>
    <dbReference type="NCBI Taxonomy" id="66420"/>
    <lineage>
        <taxon>Eukaryota</taxon>
        <taxon>Metazoa</taxon>
        <taxon>Ecdysozoa</taxon>
        <taxon>Arthropoda</taxon>
        <taxon>Hexapoda</taxon>
        <taxon>Insecta</taxon>
        <taxon>Pterygota</taxon>
        <taxon>Neoptera</taxon>
        <taxon>Endopterygota</taxon>
        <taxon>Lepidoptera</taxon>
        <taxon>Glossata</taxon>
        <taxon>Ditrysia</taxon>
        <taxon>Papilionoidea</taxon>
        <taxon>Papilionidae</taxon>
        <taxon>Papilioninae</taxon>
        <taxon>Papilio</taxon>
    </lineage>
</organism>
<keyword evidence="1" id="KW-0812">Transmembrane</keyword>
<feature type="transmembrane region" description="Helical" evidence="1">
    <location>
        <begin position="6"/>
        <end position="28"/>
    </location>
</feature>
<dbReference type="Proteomes" id="UP000053268">
    <property type="component" value="Unassembled WGS sequence"/>
</dbReference>
<proteinExistence type="predicted"/>
<keyword evidence="1" id="KW-0472">Membrane</keyword>
<sequence>MSHLHTLLPAVMLGFSMWGVAVVAMLLLGQRVLGAGYCASDTLRTNTTWMQFTKEPVSFEYGFQDKFKSIHCCVKGYRSIEW</sequence>
<protein>
    <submittedName>
        <fullName evidence="2">Uncharacterized protein</fullName>
    </submittedName>
</protein>
<evidence type="ECO:0000313" key="3">
    <source>
        <dbReference type="Proteomes" id="UP000053268"/>
    </source>
</evidence>
<evidence type="ECO:0000313" key="2">
    <source>
        <dbReference type="EMBL" id="KPI93376.1"/>
    </source>
</evidence>
<reference evidence="2 3" key="1">
    <citation type="journal article" date="2015" name="Nat. Commun.">
        <title>Outbred genome sequencing and CRISPR/Cas9 gene editing in butterflies.</title>
        <authorList>
            <person name="Li X."/>
            <person name="Fan D."/>
            <person name="Zhang W."/>
            <person name="Liu G."/>
            <person name="Zhang L."/>
            <person name="Zhao L."/>
            <person name="Fang X."/>
            <person name="Chen L."/>
            <person name="Dong Y."/>
            <person name="Chen Y."/>
            <person name="Ding Y."/>
            <person name="Zhao R."/>
            <person name="Feng M."/>
            <person name="Zhu Y."/>
            <person name="Feng Y."/>
            <person name="Jiang X."/>
            <person name="Zhu D."/>
            <person name="Xiang H."/>
            <person name="Feng X."/>
            <person name="Li S."/>
            <person name="Wang J."/>
            <person name="Zhang G."/>
            <person name="Kronforst M.R."/>
            <person name="Wang W."/>
        </authorList>
    </citation>
    <scope>NUCLEOTIDE SEQUENCE [LARGE SCALE GENOMIC DNA]</scope>
    <source>
        <strain evidence="2">Ya'a_city_454_Px</strain>
        <tissue evidence="2">Whole body</tissue>
    </source>
</reference>